<organism evidence="11 12">
    <name type="scientific">Halomonas urumqiensis</name>
    <dbReference type="NCBI Taxonomy" id="1684789"/>
    <lineage>
        <taxon>Bacteria</taxon>
        <taxon>Pseudomonadati</taxon>
        <taxon>Pseudomonadota</taxon>
        <taxon>Gammaproteobacteria</taxon>
        <taxon>Oceanospirillales</taxon>
        <taxon>Halomonadaceae</taxon>
        <taxon>Halomonas</taxon>
    </lineage>
</organism>
<dbReference type="InterPro" id="IPR019810">
    <property type="entry name" value="Citrate_synthase_AS"/>
</dbReference>
<dbReference type="PRINTS" id="PR00143">
    <property type="entry name" value="CITRTSNTHASE"/>
</dbReference>
<proteinExistence type="inferred from homology"/>
<evidence type="ECO:0000313" key="12">
    <source>
        <dbReference type="Proteomes" id="UP000235547"/>
    </source>
</evidence>
<dbReference type="PROSITE" id="PS00480">
    <property type="entry name" value="CITRATE_SYNTHASE"/>
    <property type="match status" value="1"/>
</dbReference>
<evidence type="ECO:0000256" key="5">
    <source>
        <dbReference type="ARBA" id="ARBA00049288"/>
    </source>
</evidence>
<dbReference type="Gene3D" id="2.20.28.60">
    <property type="match status" value="1"/>
</dbReference>
<protein>
    <recommendedName>
        <fullName evidence="6 7">Citrate synthase</fullName>
    </recommendedName>
</protein>
<comment type="caution">
    <text evidence="11">The sequence shown here is derived from an EMBL/GenBank/DDBJ whole genome shotgun (WGS) entry which is preliminary data.</text>
</comment>
<dbReference type="InterPro" id="IPR016143">
    <property type="entry name" value="Citrate_synth-like_sm_a-sub"/>
</dbReference>
<keyword evidence="11" id="KW-0012">Acyltransferase</keyword>
<evidence type="ECO:0000256" key="8">
    <source>
        <dbReference type="PIRSR" id="PIRSR001369-1"/>
    </source>
</evidence>
<evidence type="ECO:0000256" key="6">
    <source>
        <dbReference type="NCBIfam" id="TIGR01798"/>
    </source>
</evidence>
<dbReference type="Gene3D" id="1.10.580.10">
    <property type="entry name" value="Citrate Synthase, domain 1"/>
    <property type="match status" value="1"/>
</dbReference>
<comment type="pathway">
    <text evidence="1 9">Carbohydrate metabolism; tricarboxylic acid cycle; isocitrate from oxaloacetate: step 1/2.</text>
</comment>
<feature type="active site" evidence="8">
    <location>
        <position position="309"/>
    </location>
</feature>
<dbReference type="Gene3D" id="1.10.230.10">
    <property type="entry name" value="Cytochrome P450-Terp, domain 2"/>
    <property type="match status" value="1"/>
</dbReference>
<dbReference type="Pfam" id="PF00285">
    <property type="entry name" value="Citrate_synt"/>
    <property type="match status" value="1"/>
</dbReference>
<evidence type="ECO:0000256" key="7">
    <source>
        <dbReference type="PIRNR" id="PIRNR001369"/>
    </source>
</evidence>
<dbReference type="GO" id="GO:0036440">
    <property type="term" value="F:citrate synthase activity"/>
    <property type="evidence" value="ECO:0007669"/>
    <property type="project" value="UniProtKB-EC"/>
</dbReference>
<keyword evidence="4 7" id="KW-0808">Transferase</keyword>
<dbReference type="NCBIfam" id="TIGR01798">
    <property type="entry name" value="cit_synth_I"/>
    <property type="match status" value="1"/>
</dbReference>
<dbReference type="UniPathway" id="UPA00223">
    <property type="reaction ID" value="UER00717"/>
</dbReference>
<comment type="similarity">
    <text evidence="2 7 10">Belongs to the citrate synthase family.</text>
</comment>
<evidence type="ECO:0000256" key="2">
    <source>
        <dbReference type="ARBA" id="ARBA00010566"/>
    </source>
</evidence>
<dbReference type="GO" id="GO:0006099">
    <property type="term" value="P:tricarboxylic acid cycle"/>
    <property type="evidence" value="ECO:0007669"/>
    <property type="project" value="UniProtKB-UniRule"/>
</dbReference>
<dbReference type="InterPro" id="IPR036969">
    <property type="entry name" value="Citrate_synthase_sf"/>
</dbReference>
<gene>
    <name evidence="11" type="primary">gltA</name>
    <name evidence="11" type="ORF">C1H70_17580</name>
</gene>
<dbReference type="InterPro" id="IPR010953">
    <property type="entry name" value="Citrate_synthase_typ-I"/>
</dbReference>
<evidence type="ECO:0000256" key="1">
    <source>
        <dbReference type="ARBA" id="ARBA00004751"/>
    </source>
</evidence>
<dbReference type="RefSeq" id="WP_102589611.1">
    <property type="nucleotide sequence ID" value="NZ_BNAE01000001.1"/>
</dbReference>
<comment type="catalytic activity">
    <reaction evidence="5 9">
        <text>oxaloacetate + acetyl-CoA + H2O = citrate + CoA + H(+)</text>
        <dbReference type="Rhea" id="RHEA:16845"/>
        <dbReference type="ChEBI" id="CHEBI:15377"/>
        <dbReference type="ChEBI" id="CHEBI:15378"/>
        <dbReference type="ChEBI" id="CHEBI:16452"/>
        <dbReference type="ChEBI" id="CHEBI:16947"/>
        <dbReference type="ChEBI" id="CHEBI:57287"/>
        <dbReference type="ChEBI" id="CHEBI:57288"/>
        <dbReference type="EC" id="2.3.3.16"/>
    </reaction>
</comment>
<feature type="active site" evidence="8">
    <location>
        <position position="367"/>
    </location>
</feature>
<dbReference type="EMBL" id="PNRG01000033">
    <property type="protein sequence ID" value="PMR78550.1"/>
    <property type="molecule type" value="Genomic_DNA"/>
</dbReference>
<dbReference type="PANTHER" id="PTHR42871:SF1">
    <property type="entry name" value="CITRATE SYNTHASE"/>
    <property type="match status" value="1"/>
</dbReference>
<evidence type="ECO:0000256" key="3">
    <source>
        <dbReference type="ARBA" id="ARBA00022532"/>
    </source>
</evidence>
<dbReference type="GO" id="GO:0005737">
    <property type="term" value="C:cytoplasm"/>
    <property type="evidence" value="ECO:0007669"/>
    <property type="project" value="InterPro"/>
</dbReference>
<dbReference type="AlphaFoldDB" id="A0A2N7UDQ7"/>
<evidence type="ECO:0000256" key="9">
    <source>
        <dbReference type="RuleBase" id="RU003370"/>
    </source>
</evidence>
<dbReference type="SUPFAM" id="SSF48256">
    <property type="entry name" value="Citrate synthase"/>
    <property type="match status" value="1"/>
</dbReference>
<dbReference type="Proteomes" id="UP000235547">
    <property type="component" value="Unassembled WGS sequence"/>
</dbReference>
<dbReference type="FunFam" id="1.10.230.10:FF:000002">
    <property type="entry name" value="Citrate synthase"/>
    <property type="match status" value="1"/>
</dbReference>
<keyword evidence="3 9" id="KW-0816">Tricarboxylic acid cycle</keyword>
<dbReference type="InterPro" id="IPR002020">
    <property type="entry name" value="Citrate_synthase"/>
</dbReference>
<accession>A0A2N7UDQ7</accession>
<dbReference type="InterPro" id="IPR016142">
    <property type="entry name" value="Citrate_synth-like_lrg_a-sub"/>
</dbReference>
<evidence type="ECO:0000256" key="10">
    <source>
        <dbReference type="RuleBase" id="RU003406"/>
    </source>
</evidence>
<reference evidence="11 12" key="1">
    <citation type="submission" date="2018-01" db="EMBL/GenBank/DDBJ databases">
        <title>Halomonas endophytica sp. nov., isolated from storage liquid in the stems of Populus euphratica.</title>
        <authorList>
            <person name="Chen C."/>
        </authorList>
    </citation>
    <scope>NUCLEOTIDE SEQUENCE [LARGE SCALE GENOMIC DNA]</scope>
    <source>
        <strain evidence="11 12">BZ-SZ-XJ27</strain>
    </source>
</reference>
<dbReference type="NCBIfam" id="NF004126">
    <property type="entry name" value="PRK05614.1"/>
    <property type="match status" value="1"/>
</dbReference>
<dbReference type="PANTHER" id="PTHR42871">
    <property type="entry name" value="CITRATE SYNTHASE"/>
    <property type="match status" value="1"/>
</dbReference>
<keyword evidence="12" id="KW-1185">Reference proteome</keyword>
<name>A0A2N7UDQ7_9GAMM</name>
<evidence type="ECO:0000313" key="11">
    <source>
        <dbReference type="EMBL" id="PMR78550.1"/>
    </source>
</evidence>
<dbReference type="CDD" id="cd06114">
    <property type="entry name" value="EcCS_like"/>
    <property type="match status" value="1"/>
</dbReference>
<dbReference type="InterPro" id="IPR024176">
    <property type="entry name" value="Citrate_synthase_bac-typ"/>
</dbReference>
<evidence type="ECO:0000256" key="4">
    <source>
        <dbReference type="ARBA" id="ARBA00022679"/>
    </source>
</evidence>
<sequence>MADRKATLTVDGLDKAIELPVYSGTLGPDVVDVRGLGAEGLFTYDPGFMATSSCQSAITYIDGGKGVLLHRGYPIDHLAKESNFVETAYLLLFGELPDDQQYADFESRVRNHTMVHDQINNFFKGFRRDAHPMSILCGVVGGLAAFYHDHMDITVQEDREISAIRLIAKMPTIAAMSYKYNIGQPFNYPRNDLSYAENFLYMMFSNPCEQYKINPVYAKAMDRIFMLHADHEQNASTSTVRLAGSTGANPFACISAGIAALWGPAHGGANEAVLKMLDEIGDDSEENIQRFVDKAKDKDDPFKLMGFGHRVYRNFDPRAKVMKETCDEVLAELGMADDPQLKIAKRLEQIALEDDYFIERKLYPNVDFYSGIILKAMGIPTNMFTVIFAVSRTIGWISHWNEMISESYKIGRPRQLYIGHTQRDYPAK</sequence>
<dbReference type="PIRSF" id="PIRSF001369">
    <property type="entry name" value="Citrate_synth"/>
    <property type="match status" value="1"/>
</dbReference>
<dbReference type="OrthoDB" id="9800864at2"/>